<evidence type="ECO:0000256" key="1">
    <source>
        <dbReference type="ARBA" id="ARBA00004167"/>
    </source>
</evidence>
<comment type="subcellular location">
    <subcellularLocation>
        <location evidence="1">Membrane</location>
        <topology evidence="1">Single-pass membrane protein</topology>
    </subcellularLocation>
</comment>
<dbReference type="GO" id="GO:0097363">
    <property type="term" value="F:protein O-acetylglucosaminyltransferase activity"/>
    <property type="evidence" value="ECO:0007669"/>
    <property type="project" value="TreeGrafter"/>
</dbReference>
<evidence type="ECO:0000256" key="6">
    <source>
        <dbReference type="ARBA" id="ARBA00023136"/>
    </source>
</evidence>
<keyword evidence="5 8" id="KW-1133">Transmembrane helix</keyword>
<dbReference type="Pfam" id="PF04577">
    <property type="entry name" value="Glyco_transf_61"/>
    <property type="match status" value="1"/>
</dbReference>
<evidence type="ECO:0000256" key="4">
    <source>
        <dbReference type="ARBA" id="ARBA00022692"/>
    </source>
</evidence>
<dbReference type="RefSeq" id="XP_002425156.1">
    <property type="nucleotide sequence ID" value="XM_002425111.1"/>
</dbReference>
<dbReference type="GO" id="GO:0016020">
    <property type="term" value="C:membrane"/>
    <property type="evidence" value="ECO:0007669"/>
    <property type="project" value="UniProtKB-SubCell"/>
</dbReference>
<dbReference type="PANTHER" id="PTHR20961">
    <property type="entry name" value="GLYCOSYLTRANSFERASE"/>
    <property type="match status" value="1"/>
</dbReference>
<feature type="transmembrane region" description="Helical" evidence="8">
    <location>
        <begin position="31"/>
        <end position="52"/>
    </location>
</feature>
<evidence type="ECO:0000313" key="11">
    <source>
        <dbReference type="EnsemblMetazoa" id="PHUM177410-PA"/>
    </source>
</evidence>
<reference evidence="11" key="3">
    <citation type="submission" date="2021-02" db="UniProtKB">
        <authorList>
            <consortium name="EnsemblMetazoa"/>
        </authorList>
    </citation>
    <scope>IDENTIFICATION</scope>
    <source>
        <strain evidence="11">USDA</strain>
    </source>
</reference>
<accession>E0VGB2</accession>
<dbReference type="EnsemblMetazoa" id="PHUM177410-RA">
    <property type="protein sequence ID" value="PHUM177410-PA"/>
    <property type="gene ID" value="PHUM177410"/>
</dbReference>
<name>E0VGB2_PEDHC</name>
<evidence type="ECO:0000256" key="5">
    <source>
        <dbReference type="ARBA" id="ARBA00022989"/>
    </source>
</evidence>
<dbReference type="OMA" id="EFQMRVV"/>
<dbReference type="eggNOG" id="KOG3879">
    <property type="taxonomic scope" value="Eukaryota"/>
</dbReference>
<dbReference type="InterPro" id="IPR007657">
    <property type="entry name" value="Glycosyltransferase_61"/>
</dbReference>
<dbReference type="GeneID" id="8240071"/>
<dbReference type="GO" id="GO:0005783">
    <property type="term" value="C:endoplasmic reticulum"/>
    <property type="evidence" value="ECO:0007669"/>
    <property type="project" value="TreeGrafter"/>
</dbReference>
<reference evidence="10" key="2">
    <citation type="submission" date="2007-04" db="EMBL/GenBank/DDBJ databases">
        <title>The genome of the human body louse.</title>
        <authorList>
            <consortium name="The Human Body Louse Genome Consortium"/>
            <person name="Kirkness E."/>
            <person name="Walenz B."/>
            <person name="Hass B."/>
            <person name="Bruggner R."/>
            <person name="Strausberg R."/>
        </authorList>
    </citation>
    <scope>NUCLEOTIDE SEQUENCE</scope>
    <source>
        <strain evidence="10">USDA</strain>
    </source>
</reference>
<feature type="transmembrane region" description="Helical" evidence="8">
    <location>
        <begin position="73"/>
        <end position="90"/>
    </location>
</feature>
<organism>
    <name type="scientific">Pediculus humanus subsp. corporis</name>
    <name type="common">Body louse</name>
    <dbReference type="NCBI Taxonomy" id="121224"/>
    <lineage>
        <taxon>Eukaryota</taxon>
        <taxon>Metazoa</taxon>
        <taxon>Ecdysozoa</taxon>
        <taxon>Arthropoda</taxon>
        <taxon>Hexapoda</taxon>
        <taxon>Insecta</taxon>
        <taxon>Pterygota</taxon>
        <taxon>Neoptera</taxon>
        <taxon>Paraneoptera</taxon>
        <taxon>Psocodea</taxon>
        <taxon>Troctomorpha</taxon>
        <taxon>Phthiraptera</taxon>
        <taxon>Anoplura</taxon>
        <taxon>Pediculidae</taxon>
        <taxon>Pediculus</taxon>
    </lineage>
</organism>
<evidence type="ECO:0000256" key="2">
    <source>
        <dbReference type="ARBA" id="ARBA00022676"/>
    </source>
</evidence>
<evidence type="ECO:0000256" key="3">
    <source>
        <dbReference type="ARBA" id="ARBA00022679"/>
    </source>
</evidence>
<feature type="domain" description="Glycosyltransferase 61 catalytic" evidence="9">
    <location>
        <begin position="203"/>
        <end position="410"/>
    </location>
</feature>
<dbReference type="InterPro" id="IPR019396">
    <property type="entry name" value="TM_Fragile-X-F-assoc"/>
</dbReference>
<dbReference type="HOGENOM" id="CLU_536712_0_0_1"/>
<gene>
    <name evidence="11" type="primary">8240071</name>
    <name evidence="10" type="ORF">Phum_PHUM177410</name>
</gene>
<keyword evidence="3" id="KW-0808">Transferase</keyword>
<keyword evidence="6 8" id="KW-0472">Membrane</keyword>
<dbReference type="STRING" id="121224.E0VGB2"/>
<keyword evidence="12" id="KW-1185">Reference proteome</keyword>
<dbReference type="VEuPathDB" id="VectorBase:PHUM177410"/>
<dbReference type="CTD" id="8240071"/>
<dbReference type="EMBL" id="DS235135">
    <property type="protein sequence ID" value="EEB12418.1"/>
    <property type="molecule type" value="Genomic_DNA"/>
</dbReference>
<evidence type="ECO:0000259" key="9">
    <source>
        <dbReference type="Pfam" id="PF04577"/>
    </source>
</evidence>
<protein>
    <recommendedName>
        <fullName evidence="9">Glycosyltransferase 61 catalytic domain-containing protein</fullName>
    </recommendedName>
</protein>
<dbReference type="KEGG" id="phu:Phum_PHUM177410"/>
<dbReference type="InParanoid" id="E0VGB2"/>
<keyword evidence="4 8" id="KW-0812">Transmembrane</keyword>
<keyword evidence="2" id="KW-0328">Glycosyltransferase</keyword>
<dbReference type="eggNOG" id="KOG4698">
    <property type="taxonomic scope" value="Eukaryota"/>
</dbReference>
<evidence type="ECO:0000256" key="8">
    <source>
        <dbReference type="SAM" id="Phobius"/>
    </source>
</evidence>
<dbReference type="OrthoDB" id="529273at2759"/>
<evidence type="ECO:0000313" key="12">
    <source>
        <dbReference type="Proteomes" id="UP000009046"/>
    </source>
</evidence>
<dbReference type="Proteomes" id="UP000009046">
    <property type="component" value="Unassembled WGS sequence"/>
</dbReference>
<reference evidence="10" key="1">
    <citation type="submission" date="2007-04" db="EMBL/GenBank/DDBJ databases">
        <title>Annotation of Pediculus humanus corporis strain USDA.</title>
        <authorList>
            <person name="Kirkness E."/>
            <person name="Hannick L."/>
            <person name="Hass B."/>
            <person name="Bruggner R."/>
            <person name="Lawson D."/>
            <person name="Bidwell S."/>
            <person name="Joardar V."/>
            <person name="Caler E."/>
            <person name="Walenz B."/>
            <person name="Inman J."/>
            <person name="Schobel S."/>
            <person name="Galinsky K."/>
            <person name="Amedeo P."/>
            <person name="Strausberg R."/>
        </authorList>
    </citation>
    <scope>NUCLEOTIDE SEQUENCE</scope>
    <source>
        <strain evidence="10">USDA</strain>
    </source>
</reference>
<proteinExistence type="predicted"/>
<feature type="transmembrane region" description="Helical" evidence="8">
    <location>
        <begin position="7"/>
        <end position="25"/>
    </location>
</feature>
<keyword evidence="7" id="KW-0325">Glycoprotein</keyword>
<dbReference type="PANTHER" id="PTHR20961:SF38">
    <property type="entry name" value="PROTEIN O-LINKED-MANNOSE BETA-1,4-N-ACETYLGLUCOSAMINYLTRANSFERASE 2"/>
    <property type="match status" value="1"/>
</dbReference>
<dbReference type="AlphaFoldDB" id="E0VGB2"/>
<evidence type="ECO:0000313" key="10">
    <source>
        <dbReference type="EMBL" id="EEB12418.1"/>
    </source>
</evidence>
<dbReference type="EMBL" id="AAZO01002057">
    <property type="status" value="NOT_ANNOTATED_CDS"/>
    <property type="molecule type" value="Genomic_DNA"/>
</dbReference>
<dbReference type="InterPro" id="IPR049625">
    <property type="entry name" value="Glyco_transf_61_cat"/>
</dbReference>
<dbReference type="GO" id="GO:0035269">
    <property type="term" value="P:protein O-linked glycosylation via mannose"/>
    <property type="evidence" value="ECO:0007669"/>
    <property type="project" value="TreeGrafter"/>
</dbReference>
<sequence>MSVLHRALFTWFTLLVFLILLVLRVDNRTQWNWFVVFIPVWIFNAIILNYSVIDTVSFCKSRRFNRHVDVSMNLYLVTMIVLKLAFEIMLCLKLEYPSINLSTVYIVLPLWIILPKPLYLSSLKFNESSVWCVKEQNNDSVLKGFQDIYFMQKIQLSSILFHNQFYANITVVENYDYFLSKKVVIFEKKGFLISRIKPDNIMHVIHDDLFPLFLTLEFLCMKNDVCMQSFKLIFHDNFPTGPFFDLYKIFSKGNPILLPQLLLHNNNQILCIEEMHAGLILDSIWYQYGFNEPHGPVNNFFLNNHDIVRFTSYIKTKLNVHSNSTKNPDIVIISREKTRKILNVNEVTEKVKNIMKKLLRKNEINVMCIDLLNSNFTFFIKILSNCDLVIGMHGAEMIFTIFMKPHSLIIELFPFAIQSDIVSFIKPITKYKNNQLFYFSWENKFKNNSVPHPNAHPLLGGIKHLNMIEQEKIKNTQKVPAVICCNDPNYLYHMYQDTWMLKIYQRTD</sequence>
<dbReference type="Pfam" id="PF10269">
    <property type="entry name" value="Tmemb_185A"/>
    <property type="match status" value="1"/>
</dbReference>
<evidence type="ECO:0000256" key="7">
    <source>
        <dbReference type="ARBA" id="ARBA00023180"/>
    </source>
</evidence>